<sequence length="134" mass="14895">MDRIEREILIEAPIARVWTLVTRPGWWIGDGDPSVHTFTEKDGHVVVHDPKYGDFPIHPAGSDEPRYVAYRSPWAGASTLVEFFLSESGAGTLLRVVESGFDSLELSDTERGEAVDGNTKGWEAQMAHAKRLTE</sequence>
<reference evidence="3" key="1">
    <citation type="submission" date="2021-01" db="EMBL/GenBank/DDBJ databases">
        <title>Whole genome shotgun sequence of Virgisporangium aliadipatigenens NBRC 105644.</title>
        <authorList>
            <person name="Komaki H."/>
            <person name="Tamura T."/>
        </authorList>
    </citation>
    <scope>NUCLEOTIDE SEQUENCE</scope>
    <source>
        <strain evidence="3">NBRC 105644</strain>
    </source>
</reference>
<feature type="domain" description="Activator of Hsp90 ATPase homologue 1/2-like C-terminal" evidence="2">
    <location>
        <begin position="12"/>
        <end position="127"/>
    </location>
</feature>
<evidence type="ECO:0000259" key="2">
    <source>
        <dbReference type="Pfam" id="PF08327"/>
    </source>
</evidence>
<name>A0A8J3YSN2_9ACTN</name>
<dbReference type="Proteomes" id="UP000619260">
    <property type="component" value="Unassembled WGS sequence"/>
</dbReference>
<dbReference type="Gene3D" id="3.30.530.20">
    <property type="match status" value="1"/>
</dbReference>
<evidence type="ECO:0000256" key="1">
    <source>
        <dbReference type="ARBA" id="ARBA00006817"/>
    </source>
</evidence>
<organism evidence="3 4">
    <name type="scientific">Virgisporangium aliadipatigenens</name>
    <dbReference type="NCBI Taxonomy" id="741659"/>
    <lineage>
        <taxon>Bacteria</taxon>
        <taxon>Bacillati</taxon>
        <taxon>Actinomycetota</taxon>
        <taxon>Actinomycetes</taxon>
        <taxon>Micromonosporales</taxon>
        <taxon>Micromonosporaceae</taxon>
        <taxon>Virgisporangium</taxon>
    </lineage>
</organism>
<accession>A0A8J3YSN2</accession>
<protein>
    <submittedName>
        <fullName evidence="3">Toxin</fullName>
    </submittedName>
</protein>
<dbReference type="InterPro" id="IPR013538">
    <property type="entry name" value="ASHA1/2-like_C"/>
</dbReference>
<dbReference type="EMBL" id="BOPF01000024">
    <property type="protein sequence ID" value="GIJ49028.1"/>
    <property type="molecule type" value="Genomic_DNA"/>
</dbReference>
<keyword evidence="4" id="KW-1185">Reference proteome</keyword>
<dbReference type="AlphaFoldDB" id="A0A8J3YSN2"/>
<comment type="caution">
    <text evidence="3">The sequence shown here is derived from an EMBL/GenBank/DDBJ whole genome shotgun (WGS) entry which is preliminary data.</text>
</comment>
<dbReference type="RefSeq" id="WP_203902503.1">
    <property type="nucleotide sequence ID" value="NZ_BOPF01000024.1"/>
</dbReference>
<comment type="similarity">
    <text evidence="1">Belongs to the AHA1 family.</text>
</comment>
<proteinExistence type="inferred from homology"/>
<evidence type="ECO:0000313" key="3">
    <source>
        <dbReference type="EMBL" id="GIJ49028.1"/>
    </source>
</evidence>
<dbReference type="InterPro" id="IPR023393">
    <property type="entry name" value="START-like_dom_sf"/>
</dbReference>
<evidence type="ECO:0000313" key="4">
    <source>
        <dbReference type="Proteomes" id="UP000619260"/>
    </source>
</evidence>
<dbReference type="Pfam" id="PF08327">
    <property type="entry name" value="AHSA1"/>
    <property type="match status" value="1"/>
</dbReference>
<gene>
    <name evidence="3" type="ORF">Val02_59140</name>
</gene>
<dbReference type="SUPFAM" id="SSF55961">
    <property type="entry name" value="Bet v1-like"/>
    <property type="match status" value="1"/>
</dbReference>